<evidence type="ECO:0000256" key="5">
    <source>
        <dbReference type="ARBA" id="ARBA00022777"/>
    </source>
</evidence>
<dbReference type="PANTHER" id="PTHR43047:SF72">
    <property type="entry name" value="OSMOSENSING HISTIDINE PROTEIN KINASE SLN1"/>
    <property type="match status" value="1"/>
</dbReference>
<dbReference type="InterPro" id="IPR007890">
    <property type="entry name" value="CHASE2"/>
</dbReference>
<dbReference type="InterPro" id="IPR003661">
    <property type="entry name" value="HisK_dim/P_dom"/>
</dbReference>
<dbReference type="SMART" id="SM00387">
    <property type="entry name" value="HATPase_c"/>
    <property type="match status" value="1"/>
</dbReference>
<dbReference type="Pfam" id="PF08448">
    <property type="entry name" value="PAS_4"/>
    <property type="match status" value="1"/>
</dbReference>
<evidence type="ECO:0000256" key="4">
    <source>
        <dbReference type="ARBA" id="ARBA00022679"/>
    </source>
</evidence>
<dbReference type="PRINTS" id="PR00344">
    <property type="entry name" value="BCTRLSENSOR"/>
</dbReference>
<dbReference type="InterPro" id="IPR036097">
    <property type="entry name" value="HisK_dim/P_sf"/>
</dbReference>
<dbReference type="Pfam" id="PF05226">
    <property type="entry name" value="CHASE2"/>
    <property type="match status" value="1"/>
</dbReference>
<evidence type="ECO:0000259" key="7">
    <source>
        <dbReference type="PROSITE" id="PS50109"/>
    </source>
</evidence>
<evidence type="ECO:0000256" key="6">
    <source>
        <dbReference type="SAM" id="Phobius"/>
    </source>
</evidence>
<accession>A0A368L1Y0</accession>
<evidence type="ECO:0000256" key="3">
    <source>
        <dbReference type="ARBA" id="ARBA00022553"/>
    </source>
</evidence>
<keyword evidence="3" id="KW-0597">Phosphoprotein</keyword>
<dbReference type="GO" id="GO:0009927">
    <property type="term" value="F:histidine phosphotransfer kinase activity"/>
    <property type="evidence" value="ECO:0007669"/>
    <property type="project" value="TreeGrafter"/>
</dbReference>
<dbReference type="InterPro" id="IPR013656">
    <property type="entry name" value="PAS_4"/>
</dbReference>
<dbReference type="SUPFAM" id="SSF47384">
    <property type="entry name" value="Homodimeric domain of signal transducing histidine kinase"/>
    <property type="match status" value="1"/>
</dbReference>
<keyword evidence="6" id="KW-0472">Membrane</keyword>
<dbReference type="SMART" id="SM00388">
    <property type="entry name" value="HisKA"/>
    <property type="match status" value="1"/>
</dbReference>
<keyword evidence="4" id="KW-0808">Transferase</keyword>
<dbReference type="InterPro" id="IPR004358">
    <property type="entry name" value="Sig_transdc_His_kin-like_C"/>
</dbReference>
<dbReference type="PIRSF" id="PIRSF037347">
    <property type="entry name" value="STHK_CHASE2_PAS_prd"/>
    <property type="match status" value="1"/>
</dbReference>
<dbReference type="InterPro" id="IPR005467">
    <property type="entry name" value="His_kinase_dom"/>
</dbReference>
<feature type="domain" description="Histidine kinase" evidence="7">
    <location>
        <begin position="603"/>
        <end position="821"/>
    </location>
</feature>
<gene>
    <name evidence="8" type="ORF">DU000_08995</name>
</gene>
<evidence type="ECO:0000256" key="2">
    <source>
        <dbReference type="ARBA" id="ARBA00012438"/>
    </source>
</evidence>
<dbReference type="InterPro" id="IPR036890">
    <property type="entry name" value="HATPase_C_sf"/>
</dbReference>
<dbReference type="EMBL" id="QPGB01000003">
    <property type="protein sequence ID" value="RCS57566.1"/>
    <property type="molecule type" value="Genomic_DNA"/>
</dbReference>
<feature type="transmembrane region" description="Helical" evidence="6">
    <location>
        <begin position="386"/>
        <end position="405"/>
    </location>
</feature>
<sequence length="842" mass="94597">MTKSGMGTVKQAWRQWVAQARSTRGQWLGLTLGLCCLASYLGWQNGLGRIDALFYDTALSHYRIPADPRIVIIAIDDDSIGQLGRWPWSRQIHAALVEQLTRSHPAAIGLDILFNEPVEQDNDLSDLTLAKSIAKAGNVVLPVIAESSRAWLHQPGSSSLRAALPIPLLAANARSLGHIHVELDQDSLVRSVFLREGQPATAMKSVIPWPHFSLALLEAAGNSIAQAPLPGQRVPSYLSNAANQLDWQRDYWIHLPFAGPPGQFTTYSYAAVLRGEVRPDLLRDKFILVGATAAGLWDAYPTPVSGHAQPMPGVEISANVLNALLQERTIQHAKPWQNAIFALIWPLLVMLMLARVRPRVALLGVVLLSGMVMLLSFLALRYGNDWFAPAAPLAAMLLAYPLWSWRRLDAAHYFMHQQLQALAREPDWLPQQDLSETDTPRSAWQVFGPLRDPLEQDMLQLHEAIQRIRDLRQFVSDSLESLPDATFVTTLDGHVLLANRQARQWFQKLGREHLDSVLLPYLLNETTPQDSRPDFSWWHLFEENHYRRYAEGVEGRDQLGRDLMIHSGPISAARGQTIGWIATLIDMSAIRAAERQRDETLRFLSHDIRSPLSAILTLVDLQRTQSLQLPIEQTLAQIERQAGRSLTLADDFVQLARAETQEYQFQHCVIEDILDQAIDDSYALAIRQQATITTDYVDTDCVLIADRELLLRALQNLLNNALKYSPPQRTVLCWTRIEPNLTSADLIVGIRDQGYGIAAADQPKLFRRFTRFQHPDQPRIEGIGLGLTFVKTVVEKHKGQIEFTSNPGLGTEFRLRFPVRLNTLPAVARQRETAQTSSHSPR</sequence>
<dbReference type="GO" id="GO:0005886">
    <property type="term" value="C:plasma membrane"/>
    <property type="evidence" value="ECO:0007669"/>
    <property type="project" value="TreeGrafter"/>
</dbReference>
<dbReference type="RefSeq" id="WP_114403049.1">
    <property type="nucleotide sequence ID" value="NZ_QPGB01000003.1"/>
</dbReference>
<dbReference type="PROSITE" id="PS50109">
    <property type="entry name" value="HIS_KIN"/>
    <property type="match status" value="1"/>
</dbReference>
<dbReference type="InterPro" id="IPR003594">
    <property type="entry name" value="HATPase_dom"/>
</dbReference>
<dbReference type="PANTHER" id="PTHR43047">
    <property type="entry name" value="TWO-COMPONENT HISTIDINE PROTEIN KINASE"/>
    <property type="match status" value="1"/>
</dbReference>
<dbReference type="GO" id="GO:0000155">
    <property type="term" value="F:phosphorelay sensor kinase activity"/>
    <property type="evidence" value="ECO:0007669"/>
    <property type="project" value="InterPro"/>
</dbReference>
<dbReference type="Gene3D" id="3.30.565.10">
    <property type="entry name" value="Histidine kinase-like ATPase, C-terminal domain"/>
    <property type="match status" value="1"/>
</dbReference>
<protein>
    <recommendedName>
        <fullName evidence="2">histidine kinase</fullName>
        <ecNumber evidence="2">2.7.13.3</ecNumber>
    </recommendedName>
</protein>
<dbReference type="SUPFAM" id="SSF55874">
    <property type="entry name" value="ATPase domain of HSP90 chaperone/DNA topoisomerase II/histidine kinase"/>
    <property type="match status" value="1"/>
</dbReference>
<keyword evidence="6" id="KW-1133">Transmembrane helix</keyword>
<keyword evidence="9" id="KW-1185">Reference proteome</keyword>
<evidence type="ECO:0000313" key="8">
    <source>
        <dbReference type="EMBL" id="RCS57566.1"/>
    </source>
</evidence>
<dbReference type="SMART" id="SM01080">
    <property type="entry name" value="CHASE2"/>
    <property type="match status" value="1"/>
</dbReference>
<dbReference type="OrthoDB" id="9806704at2"/>
<keyword evidence="5" id="KW-0418">Kinase</keyword>
<proteinExistence type="predicted"/>
<evidence type="ECO:0000313" key="9">
    <source>
        <dbReference type="Proteomes" id="UP000252357"/>
    </source>
</evidence>
<reference evidence="8 9" key="1">
    <citation type="journal article" date="2018" name="Int. J. Syst. Evol. Microbiol.">
        <title>Parvibium lacunae gen. nov., sp. nov., a new member of the family Alcaligenaceae isolated from a freshwater pond.</title>
        <authorList>
            <person name="Chen W.M."/>
            <person name="Xie P.B."/>
            <person name="Hsu M.Y."/>
            <person name="Sheu S.Y."/>
        </authorList>
    </citation>
    <scope>NUCLEOTIDE SEQUENCE [LARGE SCALE GENOMIC DNA]</scope>
    <source>
        <strain evidence="8 9">KMB9</strain>
    </source>
</reference>
<name>A0A368L1Y0_9BURK</name>
<feature type="transmembrane region" description="Helical" evidence="6">
    <location>
        <begin position="360"/>
        <end position="380"/>
    </location>
</feature>
<dbReference type="Pfam" id="PF02518">
    <property type="entry name" value="HATPase_c"/>
    <property type="match status" value="1"/>
</dbReference>
<dbReference type="Pfam" id="PF00512">
    <property type="entry name" value="HisKA"/>
    <property type="match status" value="1"/>
</dbReference>
<dbReference type="EC" id="2.7.13.3" evidence="2"/>
<dbReference type="Gene3D" id="3.30.450.20">
    <property type="entry name" value="PAS domain"/>
    <property type="match status" value="1"/>
</dbReference>
<dbReference type="AlphaFoldDB" id="A0A368L1Y0"/>
<comment type="caution">
    <text evidence="8">The sequence shown here is derived from an EMBL/GenBank/DDBJ whole genome shotgun (WGS) entry which is preliminary data.</text>
</comment>
<dbReference type="CDD" id="cd00082">
    <property type="entry name" value="HisKA"/>
    <property type="match status" value="1"/>
</dbReference>
<dbReference type="Proteomes" id="UP000252357">
    <property type="component" value="Unassembled WGS sequence"/>
</dbReference>
<dbReference type="Gene3D" id="1.10.287.130">
    <property type="match status" value="1"/>
</dbReference>
<organism evidence="8 9">
    <name type="scientific">Parvibium lacunae</name>
    <dbReference type="NCBI Taxonomy" id="1888893"/>
    <lineage>
        <taxon>Bacteria</taxon>
        <taxon>Pseudomonadati</taxon>
        <taxon>Pseudomonadota</taxon>
        <taxon>Betaproteobacteria</taxon>
        <taxon>Burkholderiales</taxon>
        <taxon>Alcaligenaceae</taxon>
        <taxon>Parvibium</taxon>
    </lineage>
</organism>
<comment type="catalytic activity">
    <reaction evidence="1">
        <text>ATP + protein L-histidine = ADP + protein N-phospho-L-histidine.</text>
        <dbReference type="EC" id="2.7.13.3"/>
    </reaction>
</comment>
<evidence type="ECO:0000256" key="1">
    <source>
        <dbReference type="ARBA" id="ARBA00000085"/>
    </source>
</evidence>
<dbReference type="SUPFAM" id="SSF55785">
    <property type="entry name" value="PYP-like sensor domain (PAS domain)"/>
    <property type="match status" value="1"/>
</dbReference>
<dbReference type="InterPro" id="IPR017181">
    <property type="entry name" value="Sig_transdc_His_kin_CHASE2"/>
</dbReference>
<keyword evidence="6" id="KW-0812">Transmembrane</keyword>
<dbReference type="InterPro" id="IPR035965">
    <property type="entry name" value="PAS-like_dom_sf"/>
</dbReference>